<dbReference type="AlphaFoldDB" id="J9FF84"/>
<protein>
    <submittedName>
        <fullName evidence="1">Uncharacterized protein</fullName>
    </submittedName>
</protein>
<gene>
    <name evidence="1" type="ORF">EVA_18350</name>
</gene>
<name>J9FF84_9ZZZZ</name>
<comment type="caution">
    <text evidence="1">The sequence shown here is derived from an EMBL/GenBank/DDBJ whole genome shotgun (WGS) entry which is preliminary data.</text>
</comment>
<dbReference type="EMBL" id="AMCI01006911">
    <property type="protein sequence ID" value="EJW93541.1"/>
    <property type="molecule type" value="Genomic_DNA"/>
</dbReference>
<organism evidence="1">
    <name type="scientific">gut metagenome</name>
    <dbReference type="NCBI Taxonomy" id="749906"/>
    <lineage>
        <taxon>unclassified sequences</taxon>
        <taxon>metagenomes</taxon>
        <taxon>organismal metagenomes</taxon>
    </lineage>
</organism>
<evidence type="ECO:0000313" key="1">
    <source>
        <dbReference type="EMBL" id="EJW93541.1"/>
    </source>
</evidence>
<feature type="non-terminal residue" evidence="1">
    <location>
        <position position="58"/>
    </location>
</feature>
<proteinExistence type="predicted"/>
<sequence length="58" mass="6413">MLLLVIAGSILSVTVLFKVKKLRVENLDKTMPADTGIYTEDAILGALAIPMQENMFQF</sequence>
<reference evidence="1" key="1">
    <citation type="journal article" date="2012" name="PLoS ONE">
        <title>Gene sets for utilization of primary and secondary nutrition supplies in the distal gut of endangered iberian lynx.</title>
        <authorList>
            <person name="Alcaide M."/>
            <person name="Messina E."/>
            <person name="Richter M."/>
            <person name="Bargiela R."/>
            <person name="Peplies J."/>
            <person name="Huws S.A."/>
            <person name="Newbold C.J."/>
            <person name="Golyshin P.N."/>
            <person name="Simon M.A."/>
            <person name="Lopez G."/>
            <person name="Yakimov M.M."/>
            <person name="Ferrer M."/>
        </authorList>
    </citation>
    <scope>NUCLEOTIDE SEQUENCE</scope>
</reference>
<accession>J9FF84</accession>